<organism evidence="1">
    <name type="scientific">Anguilla anguilla</name>
    <name type="common">European freshwater eel</name>
    <name type="synonym">Muraena anguilla</name>
    <dbReference type="NCBI Taxonomy" id="7936"/>
    <lineage>
        <taxon>Eukaryota</taxon>
        <taxon>Metazoa</taxon>
        <taxon>Chordata</taxon>
        <taxon>Craniata</taxon>
        <taxon>Vertebrata</taxon>
        <taxon>Euteleostomi</taxon>
        <taxon>Actinopterygii</taxon>
        <taxon>Neopterygii</taxon>
        <taxon>Teleostei</taxon>
        <taxon>Anguilliformes</taxon>
        <taxon>Anguillidae</taxon>
        <taxon>Anguilla</taxon>
    </lineage>
</organism>
<dbReference type="EMBL" id="GBXM01033512">
    <property type="protein sequence ID" value="JAH75065.1"/>
    <property type="molecule type" value="Transcribed_RNA"/>
</dbReference>
<protein>
    <submittedName>
        <fullName evidence="1">Uncharacterized protein</fullName>
    </submittedName>
</protein>
<reference evidence="1" key="1">
    <citation type="submission" date="2014-11" db="EMBL/GenBank/DDBJ databases">
        <authorList>
            <person name="Amaro Gonzalez C."/>
        </authorList>
    </citation>
    <scope>NUCLEOTIDE SEQUENCE</scope>
</reference>
<proteinExistence type="predicted"/>
<reference evidence="1" key="2">
    <citation type="journal article" date="2015" name="Fish Shellfish Immunol.">
        <title>Early steps in the European eel (Anguilla anguilla)-Vibrio vulnificus interaction in the gills: Role of the RtxA13 toxin.</title>
        <authorList>
            <person name="Callol A."/>
            <person name="Pajuelo D."/>
            <person name="Ebbesson L."/>
            <person name="Teles M."/>
            <person name="MacKenzie S."/>
            <person name="Amaro C."/>
        </authorList>
    </citation>
    <scope>NUCLEOTIDE SEQUENCE</scope>
</reference>
<dbReference type="AlphaFoldDB" id="A0A0E9VC74"/>
<accession>A0A0E9VC74</accession>
<sequence length="21" mass="2459">MKDNSDVMMNSLSSIWLNLLF</sequence>
<evidence type="ECO:0000313" key="1">
    <source>
        <dbReference type="EMBL" id="JAH75065.1"/>
    </source>
</evidence>
<name>A0A0E9VC74_ANGAN</name>